<dbReference type="Pfam" id="PF08282">
    <property type="entry name" value="Hydrolase_3"/>
    <property type="match status" value="1"/>
</dbReference>
<comment type="caution">
    <text evidence="6">The sequence shown here is derived from an EMBL/GenBank/DDBJ whole genome shotgun (WGS) entry which is preliminary data.</text>
</comment>
<dbReference type="GeneID" id="94289634"/>
<dbReference type="NCBIfam" id="TIGR01484">
    <property type="entry name" value="HAD-SF-IIB"/>
    <property type="match status" value="1"/>
</dbReference>
<comment type="similarity">
    <text evidence="5">Belongs to the HAD-like hydrolase superfamily. Cof family.</text>
</comment>
<dbReference type="Gene3D" id="3.30.1240.10">
    <property type="match status" value="1"/>
</dbReference>
<keyword evidence="7" id="KW-1185">Reference proteome</keyword>
<dbReference type="InterPro" id="IPR000150">
    <property type="entry name" value="Cof"/>
</dbReference>
<protein>
    <recommendedName>
        <fullName evidence="8">Haloacid dehalogenase-like hydrolase</fullName>
    </recommendedName>
</protein>
<evidence type="ECO:0008006" key="8">
    <source>
        <dbReference type="Google" id="ProtNLM"/>
    </source>
</evidence>
<keyword evidence="3" id="KW-0378">Hydrolase</keyword>
<evidence type="ECO:0000256" key="4">
    <source>
        <dbReference type="ARBA" id="ARBA00022842"/>
    </source>
</evidence>
<evidence type="ECO:0000256" key="2">
    <source>
        <dbReference type="ARBA" id="ARBA00022723"/>
    </source>
</evidence>
<evidence type="ECO:0000256" key="3">
    <source>
        <dbReference type="ARBA" id="ARBA00022801"/>
    </source>
</evidence>
<dbReference type="Gene3D" id="3.40.50.1000">
    <property type="entry name" value="HAD superfamily/HAD-like"/>
    <property type="match status" value="1"/>
</dbReference>
<dbReference type="InterPro" id="IPR036412">
    <property type="entry name" value="HAD-like_sf"/>
</dbReference>
<dbReference type="OrthoDB" id="27226at2759"/>
<dbReference type="PANTHER" id="PTHR47267">
    <property type="match status" value="1"/>
</dbReference>
<keyword evidence="4" id="KW-0460">Magnesium</keyword>
<dbReference type="InterPro" id="IPR023214">
    <property type="entry name" value="HAD_sf"/>
</dbReference>
<proteinExistence type="inferred from homology"/>
<accession>A0A836I8L8</accession>
<dbReference type="Proteomes" id="UP000674318">
    <property type="component" value="Chromosome 28"/>
</dbReference>
<dbReference type="PROSITE" id="PS01228">
    <property type="entry name" value="COF_1"/>
    <property type="match status" value="1"/>
</dbReference>
<gene>
    <name evidence="6" type="ORF">JKF63_03555</name>
</gene>
<dbReference type="InterPro" id="IPR006379">
    <property type="entry name" value="HAD-SF_hydro_IIB"/>
</dbReference>
<dbReference type="RefSeq" id="XP_067755796.1">
    <property type="nucleotide sequence ID" value="XM_067899557.1"/>
</dbReference>
<evidence type="ECO:0000313" key="7">
    <source>
        <dbReference type="Proteomes" id="UP000674318"/>
    </source>
</evidence>
<sequence>MPIKAVVTDLDGTLLNRQHSISDYTVNILKQIKERGISFVVATGRPYADVFLHMRDAHLEPDYIITSNGARIHDNTFKVVREHNIRPELVEAILRTRTVKDTDTNEEMPKTFATNVYREAEWLTDKYIPEVAKAFHKDFECTHLRERLWDLEARELGGVHEIWFAGDHAKLKLLNATLDERFPGELCCTFSLPDLLDCVPAGVNKGNSVREVAEMLGLTLDEVACFGDGMNDESMLNTTTTSFIMENGQQRLKDAVPHAQVIGTNDDDSVAKKLEEMFLLR</sequence>
<organism evidence="6 7">
    <name type="scientific">Porcisia hertigi</name>
    <dbReference type="NCBI Taxonomy" id="2761500"/>
    <lineage>
        <taxon>Eukaryota</taxon>
        <taxon>Discoba</taxon>
        <taxon>Euglenozoa</taxon>
        <taxon>Kinetoplastea</taxon>
        <taxon>Metakinetoplastina</taxon>
        <taxon>Trypanosomatida</taxon>
        <taxon>Trypanosomatidae</taxon>
        <taxon>Leishmaniinae</taxon>
        <taxon>Porcisia</taxon>
    </lineage>
</organism>
<dbReference type="NCBIfam" id="TIGR00099">
    <property type="entry name" value="Cof-subfamily"/>
    <property type="match status" value="1"/>
</dbReference>
<dbReference type="PANTHER" id="PTHR47267:SF5">
    <property type="entry name" value="DEHALOGENASE-LIKE HYDROLASE, PUTATIVE-RELATED"/>
    <property type="match status" value="1"/>
</dbReference>
<comment type="cofactor">
    <cofactor evidence="1">
        <name>Mg(2+)</name>
        <dbReference type="ChEBI" id="CHEBI:18420"/>
    </cofactor>
</comment>
<keyword evidence="2" id="KW-0479">Metal-binding</keyword>
<dbReference type="SFLD" id="SFLDG01140">
    <property type="entry name" value="C2.B:_Phosphomannomutase_and_P"/>
    <property type="match status" value="1"/>
</dbReference>
<evidence type="ECO:0000256" key="1">
    <source>
        <dbReference type="ARBA" id="ARBA00001946"/>
    </source>
</evidence>
<dbReference type="CDD" id="cd07516">
    <property type="entry name" value="HAD_Pase"/>
    <property type="match status" value="1"/>
</dbReference>
<dbReference type="GO" id="GO:0016787">
    <property type="term" value="F:hydrolase activity"/>
    <property type="evidence" value="ECO:0007669"/>
    <property type="project" value="UniProtKB-KW"/>
</dbReference>
<evidence type="ECO:0000256" key="5">
    <source>
        <dbReference type="ARBA" id="ARBA00034778"/>
    </source>
</evidence>
<evidence type="ECO:0000313" key="6">
    <source>
        <dbReference type="EMBL" id="KAG5500462.1"/>
    </source>
</evidence>
<reference evidence="6 7" key="1">
    <citation type="submission" date="2021-02" db="EMBL/GenBank/DDBJ databases">
        <title>Porcisia hertigi Genome sequencing and assembly.</title>
        <authorList>
            <person name="Almutairi H."/>
            <person name="Gatherer D."/>
        </authorList>
    </citation>
    <scope>NUCLEOTIDE SEQUENCE [LARGE SCALE GENOMIC DNA]</scope>
    <source>
        <strain evidence="6 7">C119</strain>
    </source>
</reference>
<dbReference type="GO" id="GO:0046872">
    <property type="term" value="F:metal ion binding"/>
    <property type="evidence" value="ECO:0007669"/>
    <property type="project" value="UniProtKB-KW"/>
</dbReference>
<dbReference type="SFLD" id="SFLDS00003">
    <property type="entry name" value="Haloacid_Dehalogenase"/>
    <property type="match status" value="1"/>
</dbReference>
<dbReference type="KEGG" id="phet:94289634"/>
<name>A0A836I8L8_9TRYP</name>
<dbReference type="SUPFAM" id="SSF56784">
    <property type="entry name" value="HAD-like"/>
    <property type="match status" value="1"/>
</dbReference>
<dbReference type="AlphaFoldDB" id="A0A836I8L8"/>
<dbReference type="EMBL" id="JAFJZO010000028">
    <property type="protein sequence ID" value="KAG5500462.1"/>
    <property type="molecule type" value="Genomic_DNA"/>
</dbReference>